<dbReference type="GO" id="GO:0005737">
    <property type="term" value="C:cytoplasm"/>
    <property type="evidence" value="ECO:0007669"/>
    <property type="project" value="TreeGrafter"/>
</dbReference>
<dbReference type="GO" id="GO:0016020">
    <property type="term" value="C:membrane"/>
    <property type="evidence" value="ECO:0007669"/>
    <property type="project" value="TreeGrafter"/>
</dbReference>
<dbReference type="SUPFAM" id="SSF50729">
    <property type="entry name" value="PH domain-like"/>
    <property type="match status" value="1"/>
</dbReference>
<feature type="region of interest" description="Disordered" evidence="1">
    <location>
        <begin position="1"/>
        <end position="38"/>
    </location>
</feature>
<feature type="compositionally biased region" description="Basic and acidic residues" evidence="1">
    <location>
        <begin position="10"/>
        <end position="22"/>
    </location>
</feature>
<feature type="non-terminal residue" evidence="2">
    <location>
        <position position="250"/>
    </location>
</feature>
<dbReference type="EMBL" id="JARO02001262">
    <property type="protein sequence ID" value="KPP76004.1"/>
    <property type="molecule type" value="Genomic_DNA"/>
</dbReference>
<dbReference type="GO" id="GO:0019903">
    <property type="term" value="F:protein phosphatase binding"/>
    <property type="evidence" value="ECO:0007669"/>
    <property type="project" value="TreeGrafter"/>
</dbReference>
<evidence type="ECO:0000313" key="2">
    <source>
        <dbReference type="EMBL" id="KPP76004.1"/>
    </source>
</evidence>
<gene>
    <name evidence="2" type="ORF">Z043_104698</name>
</gene>
<protein>
    <submittedName>
        <fullName evidence="2">Uncharacterized protein</fullName>
    </submittedName>
</protein>
<dbReference type="GO" id="GO:0052629">
    <property type="term" value="F:phosphatidylinositol-3,5-bisphosphate 3-phosphatase activity"/>
    <property type="evidence" value="ECO:0007669"/>
    <property type="project" value="TreeGrafter"/>
</dbReference>
<dbReference type="PANTHER" id="PTHR10807">
    <property type="entry name" value="MYOTUBULARIN-RELATED"/>
    <property type="match status" value="1"/>
</dbReference>
<dbReference type="GO" id="GO:0010506">
    <property type="term" value="P:regulation of autophagy"/>
    <property type="evidence" value="ECO:0007669"/>
    <property type="project" value="TreeGrafter"/>
</dbReference>
<sequence>KTANSRASRRTSDLAQRAHDQNTKWNYGVTSPPPGNGTFPQQLVCIKDVSMLRKRSLSNREKFKLKTVVTAHKIRSLYLRNRITPYIPPKGEEGPPSLEYIQAKDLFPQKELVKEDENLQVPFPVLQGEGVEYLGRANDAIIAMSNYRLHIKFKDSVVNVPLRLIESVESRDMFQIHITCKDSKVVRCHFSTFKQCQEWLKRLSRATTHPSRVEDLFALAYHAWCLGGNADDEDQHVHLCRPGEPPCSSE</sequence>
<dbReference type="GO" id="GO:0046856">
    <property type="term" value="P:phosphatidylinositol dephosphorylation"/>
    <property type="evidence" value="ECO:0007669"/>
    <property type="project" value="TreeGrafter"/>
</dbReference>
<name>A0A0P7V0C2_SCLFO</name>
<accession>A0A0P7V0C2</accession>
<proteinExistence type="predicted"/>
<comment type="caution">
    <text evidence="2">The sequence shown here is derived from an EMBL/GenBank/DDBJ whole genome shotgun (WGS) entry which is preliminary data.</text>
</comment>
<dbReference type="PANTHER" id="PTHR10807:SF64">
    <property type="entry name" value="MYOTUBULARIN-RELATED PROTEIN 4"/>
    <property type="match status" value="1"/>
</dbReference>
<dbReference type="InterPro" id="IPR030564">
    <property type="entry name" value="Myotubularin"/>
</dbReference>
<feature type="non-terminal residue" evidence="2">
    <location>
        <position position="1"/>
    </location>
</feature>
<dbReference type="GO" id="GO:0004438">
    <property type="term" value="F:phosphatidylinositol-3-phosphate phosphatase activity"/>
    <property type="evidence" value="ECO:0007669"/>
    <property type="project" value="TreeGrafter"/>
</dbReference>
<organism evidence="2 3">
    <name type="scientific">Scleropages formosus</name>
    <name type="common">Asian bonytongue</name>
    <name type="synonym">Osteoglossum formosum</name>
    <dbReference type="NCBI Taxonomy" id="113540"/>
    <lineage>
        <taxon>Eukaryota</taxon>
        <taxon>Metazoa</taxon>
        <taxon>Chordata</taxon>
        <taxon>Craniata</taxon>
        <taxon>Vertebrata</taxon>
        <taxon>Euteleostomi</taxon>
        <taxon>Actinopterygii</taxon>
        <taxon>Neopterygii</taxon>
        <taxon>Teleostei</taxon>
        <taxon>Osteoglossocephala</taxon>
        <taxon>Osteoglossomorpha</taxon>
        <taxon>Osteoglossiformes</taxon>
        <taxon>Osteoglossidae</taxon>
        <taxon>Scleropages</taxon>
    </lineage>
</organism>
<dbReference type="Proteomes" id="UP000034805">
    <property type="component" value="Unassembled WGS sequence"/>
</dbReference>
<evidence type="ECO:0000256" key="1">
    <source>
        <dbReference type="SAM" id="MobiDB-lite"/>
    </source>
</evidence>
<reference evidence="2 3" key="1">
    <citation type="submission" date="2015-08" db="EMBL/GenBank/DDBJ databases">
        <title>The genome of the Asian arowana (Scleropages formosus).</title>
        <authorList>
            <person name="Tan M.H."/>
            <person name="Gan H.M."/>
            <person name="Croft L.J."/>
            <person name="Austin C.M."/>
        </authorList>
    </citation>
    <scope>NUCLEOTIDE SEQUENCE [LARGE SCALE GENOMIC DNA]</scope>
    <source>
        <strain evidence="2">Aro1</strain>
    </source>
</reference>
<dbReference type="AlphaFoldDB" id="A0A0P7V0C2"/>
<evidence type="ECO:0000313" key="3">
    <source>
        <dbReference type="Proteomes" id="UP000034805"/>
    </source>
</evidence>
<dbReference type="STRING" id="113540.ENSSFOP00015076450"/>